<dbReference type="STRING" id="84588.SYNW0986"/>
<keyword evidence="5" id="KW-0808">Transferase</keyword>
<dbReference type="Gene3D" id="3.40.50.2000">
    <property type="entry name" value="Glycogen Phosphorylase B"/>
    <property type="match status" value="1"/>
</dbReference>
<evidence type="ECO:0000313" key="11">
    <source>
        <dbReference type="EMBL" id="CAE07501.1"/>
    </source>
</evidence>
<evidence type="ECO:0000256" key="1">
    <source>
        <dbReference type="ARBA" id="ARBA00004922"/>
    </source>
</evidence>
<dbReference type="SMART" id="SM00028">
    <property type="entry name" value="TPR"/>
    <property type="match status" value="6"/>
</dbReference>
<evidence type="ECO:0000313" key="12">
    <source>
        <dbReference type="Proteomes" id="UP000001422"/>
    </source>
</evidence>
<dbReference type="SUPFAM" id="SSF48452">
    <property type="entry name" value="TPR-like"/>
    <property type="match status" value="1"/>
</dbReference>
<feature type="repeat" description="TPR" evidence="8">
    <location>
        <begin position="311"/>
        <end position="344"/>
    </location>
</feature>
<dbReference type="Gene3D" id="3.90.550.10">
    <property type="entry name" value="Spore Coat Polysaccharide Biosynthesis Protein SpsA, Chain A"/>
    <property type="match status" value="1"/>
</dbReference>
<dbReference type="PANTHER" id="PTHR44998:SF1">
    <property type="entry name" value="UDP-N-ACETYLGLUCOSAMINE--PEPTIDE N-ACETYLGLUCOSAMINYLTRANSFERASE 110 KDA SUBUNIT"/>
    <property type="match status" value="1"/>
</dbReference>
<dbReference type="EMBL" id="BX569691">
    <property type="protein sequence ID" value="CAE07501.1"/>
    <property type="molecule type" value="Genomic_DNA"/>
</dbReference>
<evidence type="ECO:0000256" key="2">
    <source>
        <dbReference type="ARBA" id="ARBA00005386"/>
    </source>
</evidence>
<name>Q7U7J6_PARMW</name>
<dbReference type="GO" id="GO:0097363">
    <property type="term" value="F:protein O-acetylglucosaminyltransferase activity"/>
    <property type="evidence" value="ECO:0007669"/>
    <property type="project" value="UniProtKB-EC"/>
</dbReference>
<feature type="region of interest" description="Disordered" evidence="9">
    <location>
        <begin position="223"/>
        <end position="244"/>
    </location>
</feature>
<dbReference type="eggNOG" id="COG1216">
    <property type="taxonomic scope" value="Bacteria"/>
</dbReference>
<organism evidence="11 12">
    <name type="scientific">Parasynechococcus marenigrum (strain WH8102)</name>
    <dbReference type="NCBI Taxonomy" id="84588"/>
    <lineage>
        <taxon>Bacteria</taxon>
        <taxon>Bacillati</taxon>
        <taxon>Cyanobacteriota</taxon>
        <taxon>Cyanophyceae</taxon>
        <taxon>Synechococcales</taxon>
        <taxon>Prochlorococcaceae</taxon>
        <taxon>Parasynechococcus</taxon>
        <taxon>Parasynechococcus marenigrum</taxon>
    </lineage>
</organism>
<dbReference type="eggNOG" id="COG0457">
    <property type="taxonomic scope" value="Bacteria"/>
</dbReference>
<feature type="domain" description="O-GlcNAc transferase C-terminal" evidence="10">
    <location>
        <begin position="736"/>
        <end position="921"/>
    </location>
</feature>
<reference evidence="11 12" key="1">
    <citation type="journal article" date="2003" name="Nature">
        <title>The genome of a motile marine Synechococcus.</title>
        <authorList>
            <person name="Palenik B."/>
            <person name="Brahamsha B."/>
            <person name="Larimer F."/>
            <person name="Land M."/>
            <person name="Hauser L."/>
            <person name="Chain P."/>
            <person name="Lamerdin J."/>
            <person name="Regala W."/>
            <person name="Allen E.A."/>
            <person name="McCarren J."/>
            <person name="Paulsen I."/>
            <person name="Dufresne A."/>
            <person name="Partensky F."/>
            <person name="Webb E."/>
            <person name="Waterbury J."/>
        </authorList>
    </citation>
    <scope>NUCLEOTIDE SEQUENCE [LARGE SCALE GENOMIC DNA]</scope>
    <source>
        <strain evidence="11 12">WH8102</strain>
    </source>
</reference>
<dbReference type="Gene3D" id="3.40.50.11380">
    <property type="match status" value="1"/>
</dbReference>
<comment type="pathway">
    <text evidence="1">Protein modification; protein glycosylation.</text>
</comment>
<dbReference type="KEGG" id="syw:SYNW0986"/>
<evidence type="ECO:0000256" key="4">
    <source>
        <dbReference type="ARBA" id="ARBA00022676"/>
    </source>
</evidence>
<dbReference type="RefSeq" id="WP_011127851.1">
    <property type="nucleotide sequence ID" value="NC_005070.1"/>
</dbReference>
<gene>
    <name evidence="11" type="ordered locus">SYNW0986</name>
</gene>
<evidence type="ECO:0000256" key="9">
    <source>
        <dbReference type="SAM" id="MobiDB-lite"/>
    </source>
</evidence>
<protein>
    <recommendedName>
        <fullName evidence="3">protein O-GlcNAc transferase</fullName>
        <ecNumber evidence="3">2.4.1.255</ecNumber>
    </recommendedName>
</protein>
<dbReference type="CAZy" id="GT41">
    <property type="family name" value="Glycosyltransferase Family 41"/>
</dbReference>
<evidence type="ECO:0000256" key="5">
    <source>
        <dbReference type="ARBA" id="ARBA00022679"/>
    </source>
</evidence>
<dbReference type="InterPro" id="IPR029044">
    <property type="entry name" value="Nucleotide-diphossugar_trans"/>
</dbReference>
<dbReference type="InterPro" id="IPR011990">
    <property type="entry name" value="TPR-like_helical_dom_sf"/>
</dbReference>
<feature type="repeat" description="TPR" evidence="8">
    <location>
        <begin position="382"/>
        <end position="415"/>
    </location>
</feature>
<dbReference type="InterPro" id="IPR019734">
    <property type="entry name" value="TPR_rpt"/>
</dbReference>
<keyword evidence="7 8" id="KW-0802">TPR repeat</keyword>
<accession>Q7U7J6</accession>
<evidence type="ECO:0000256" key="6">
    <source>
        <dbReference type="ARBA" id="ARBA00022737"/>
    </source>
</evidence>
<comment type="similarity">
    <text evidence="2">Belongs to the glycosyltransferase 41 family. O-GlcNAc transferase subfamily.</text>
</comment>
<evidence type="ECO:0000256" key="8">
    <source>
        <dbReference type="PROSITE-ProRule" id="PRU00339"/>
    </source>
</evidence>
<sequence>MSLRLISASRLNDAAFPAQSLLGQSLQHPAHADLPRTIHTNNSTGLPELYNQALQICSEEILLFCHDDLALPPEPLEPLLRPQLERFAIAGLCGNSRDQGHLSWHWRPNGNGWDFPYLRGAITTLTASSKRKDVFGISNAPVQLIDGVLIAVQRQQLLDHGVGFDPRFHFHLHDLDLCRNARRQGLSIGVIRLDCIHASGGDYDSAAWREEAERFCEKWQQPFYEPNSNTNSAPPTTGDQSQTPVAFQQGRIAYRSSRYAEAEIAFAQAVTQAPDHLWSWLQWANSQRRQGQIDAAITTLEQLTEQLPGAADGWRNLALLHQQKGHLAKAREALENLLALQPNNLGSIGLLADGLVQCQALDDAESLLRSATHGLGQQPKAVGLWHRLAHLLVQRGDKRKAFNALHNGLLLDPSDSACALAQATLLLEAGQPEAALKAVNALLKHQPEQIAALQRKAEILQFMGELEASLALCRQGLQQEPQRLELLLLEIYACQALCQWETLDVQLNRIIQQLHERGAASIDSGTPVHQPLPPFGLVTLPLPLALHHQELDRWVLANGHCPPEDHHPRLPAVHGERRPLRIGYLSADFRTHAMGLLLEGLFEAHDPNQACTYAYSTSPIQDKLTERYRSSANHFCDLHHLNDTNAIDQIRADELDVLIDLTGLTTFSRPAIACARPAPTVLNYLGFPSSQGSYYVDGIIADAALIPAEQEVNYPEQVWRLPHTFASRWRQPMAGISRSSFGLPDEAVVFCCFNRGDKITAGIFSSWMTILEAVPGSLLWLAVKPKALQSLQAQAQKRGIDPHRLVAAPYQKPVQRFIAAMACADLFLDTAGFNAGAIGVLALNAGLPLITIAGNRFCARMGASLCNAVHQPQLITTTPEAYQQKAIELATTPGAIAQLRTQLHSDPQELPLFQQRLWVSSLVAALNG</sequence>
<dbReference type="SUPFAM" id="SSF53448">
    <property type="entry name" value="Nucleotide-diphospho-sugar transferases"/>
    <property type="match status" value="1"/>
</dbReference>
<dbReference type="InterPro" id="IPR029489">
    <property type="entry name" value="OGT/SEC/SPY_C"/>
</dbReference>
<dbReference type="EC" id="2.4.1.255" evidence="3"/>
<evidence type="ECO:0000256" key="7">
    <source>
        <dbReference type="ARBA" id="ARBA00022803"/>
    </source>
</evidence>
<proteinExistence type="inferred from homology"/>
<dbReference type="eggNOG" id="COG3914">
    <property type="taxonomic scope" value="Bacteria"/>
</dbReference>
<feature type="compositionally biased region" description="Polar residues" evidence="9">
    <location>
        <begin position="226"/>
        <end position="244"/>
    </location>
</feature>
<dbReference type="PANTHER" id="PTHR44998">
    <property type="match status" value="1"/>
</dbReference>
<dbReference type="Pfam" id="PF13844">
    <property type="entry name" value="Glyco_transf_41"/>
    <property type="match status" value="2"/>
</dbReference>
<dbReference type="AlphaFoldDB" id="Q7U7J6"/>
<evidence type="ECO:0000259" key="10">
    <source>
        <dbReference type="Pfam" id="PF13844"/>
    </source>
</evidence>
<dbReference type="HOGENOM" id="CLU_324373_0_0_3"/>
<dbReference type="PROSITE" id="PS50005">
    <property type="entry name" value="TPR"/>
    <property type="match status" value="2"/>
</dbReference>
<keyword evidence="6" id="KW-0677">Repeat</keyword>
<dbReference type="Proteomes" id="UP000001422">
    <property type="component" value="Chromosome"/>
</dbReference>
<dbReference type="Pfam" id="PF13432">
    <property type="entry name" value="TPR_16"/>
    <property type="match status" value="2"/>
</dbReference>
<keyword evidence="4" id="KW-0328">Glycosyltransferase</keyword>
<feature type="domain" description="O-GlcNAc transferase C-terminal" evidence="10">
    <location>
        <begin position="498"/>
        <end position="725"/>
    </location>
</feature>
<evidence type="ECO:0000256" key="3">
    <source>
        <dbReference type="ARBA" id="ARBA00011970"/>
    </source>
</evidence>
<keyword evidence="12" id="KW-1185">Reference proteome</keyword>
<dbReference type="Gene3D" id="1.25.40.10">
    <property type="entry name" value="Tetratricopeptide repeat domain"/>
    <property type="match status" value="2"/>
</dbReference>